<dbReference type="GO" id="GO:0016787">
    <property type="term" value="F:hydrolase activity"/>
    <property type="evidence" value="ECO:0007669"/>
    <property type="project" value="InterPro"/>
</dbReference>
<evidence type="ECO:0000313" key="5">
    <source>
        <dbReference type="Proteomes" id="UP000682733"/>
    </source>
</evidence>
<dbReference type="InterPro" id="IPR004843">
    <property type="entry name" value="Calcineurin-like_PHP"/>
</dbReference>
<accession>A0A8S2JH69</accession>
<dbReference type="Proteomes" id="UP000682733">
    <property type="component" value="Unassembled WGS sequence"/>
</dbReference>
<dbReference type="PANTHER" id="PTHR12905:SF0">
    <property type="entry name" value="CALCINEURIN-LIKE PHOSPHOESTERASE DOMAIN-CONTAINING PROTEIN"/>
    <property type="match status" value="1"/>
</dbReference>
<dbReference type="InterPro" id="IPR029052">
    <property type="entry name" value="Metallo-depent_PP-like"/>
</dbReference>
<dbReference type="SUPFAM" id="SSF56300">
    <property type="entry name" value="Metallo-dependent phosphatases"/>
    <property type="match status" value="1"/>
</dbReference>
<protein>
    <recommendedName>
        <fullName evidence="2">Calcineurin-like phosphoesterase domain-containing protein</fullName>
    </recommendedName>
</protein>
<reference evidence="4" key="1">
    <citation type="submission" date="2021-02" db="EMBL/GenBank/DDBJ databases">
        <authorList>
            <person name="Nowell W R."/>
        </authorList>
    </citation>
    <scope>NUCLEOTIDE SEQUENCE</scope>
</reference>
<proteinExistence type="inferred from homology"/>
<dbReference type="InterPro" id="IPR018788">
    <property type="entry name" value="Proteasome_assmbl_chp_3"/>
</dbReference>
<dbReference type="InterPro" id="IPR051693">
    <property type="entry name" value="UPF0046_metallophosphoest"/>
</dbReference>
<dbReference type="Pfam" id="PF00149">
    <property type="entry name" value="Metallophos"/>
    <property type="match status" value="1"/>
</dbReference>
<feature type="domain" description="Calcineurin-like phosphoesterase" evidence="2">
    <location>
        <begin position="46"/>
        <end position="241"/>
    </location>
</feature>
<evidence type="ECO:0000259" key="2">
    <source>
        <dbReference type="Pfam" id="PF00149"/>
    </source>
</evidence>
<dbReference type="EMBL" id="CAJOBA010007648">
    <property type="protein sequence ID" value="CAF3808379.1"/>
    <property type="molecule type" value="Genomic_DNA"/>
</dbReference>
<comment type="caution">
    <text evidence="4">The sequence shown here is derived from an EMBL/GenBank/DDBJ whole genome shotgun (WGS) entry which is preliminary data.</text>
</comment>
<sequence>MSNTSNIQLKSHSLANDPNKVYQKLSKNHKFEKLPKAKSYASSDKLRVVCVSDIFNNTVRLSDTVPKGDVLIINGNFSHDSKWTDIVRFNNTLRDCPPKHKIFVAGNTDLCFNLDNLDLEQANKCNRDEIRKQLHLLGLQHVSQYFTELIYLQDMGVEICGIKFYGTPWVSAVENAAFHYPRSKIMDKWNQIPRGIDILISHMPPLGHGDFNFSSGHIGDVDLFGTVACRLGPRFHIFGHIREGYVISDFDNKLFISVTQFGKIGSLVIVRRDVNLAEDSTPVYSVKSLLGKDQAEYHFFARHLYESLHLKKQLLFGFALKSFAKSDLELVKKFIQTHMKDISCSEP</sequence>
<dbReference type="Gene3D" id="3.60.21.10">
    <property type="match status" value="1"/>
</dbReference>
<dbReference type="Pfam" id="PF10178">
    <property type="entry name" value="PAC3"/>
    <property type="match status" value="1"/>
</dbReference>
<dbReference type="Proteomes" id="UP000677228">
    <property type="component" value="Unassembled WGS sequence"/>
</dbReference>
<evidence type="ECO:0000313" key="4">
    <source>
        <dbReference type="EMBL" id="CAF3808379.1"/>
    </source>
</evidence>
<dbReference type="EMBL" id="CAJNOK010007637">
    <property type="protein sequence ID" value="CAF1040169.1"/>
    <property type="molecule type" value="Genomic_DNA"/>
</dbReference>
<dbReference type="PANTHER" id="PTHR12905">
    <property type="entry name" value="METALLOPHOSPHOESTERASE"/>
    <property type="match status" value="1"/>
</dbReference>
<gene>
    <name evidence="3" type="ORF">OVA965_LOCUS16445</name>
    <name evidence="4" type="ORF">TMI583_LOCUS16454</name>
</gene>
<evidence type="ECO:0000313" key="3">
    <source>
        <dbReference type="EMBL" id="CAF1040169.1"/>
    </source>
</evidence>
<name>A0A8S2JH69_9BILA</name>
<evidence type="ECO:0000256" key="1">
    <source>
        <dbReference type="ARBA" id="ARBA00007993"/>
    </source>
</evidence>
<dbReference type="AlphaFoldDB" id="A0A8S2JH69"/>
<organism evidence="4 5">
    <name type="scientific">Didymodactylos carnosus</name>
    <dbReference type="NCBI Taxonomy" id="1234261"/>
    <lineage>
        <taxon>Eukaryota</taxon>
        <taxon>Metazoa</taxon>
        <taxon>Spiralia</taxon>
        <taxon>Gnathifera</taxon>
        <taxon>Rotifera</taxon>
        <taxon>Eurotatoria</taxon>
        <taxon>Bdelloidea</taxon>
        <taxon>Philodinida</taxon>
        <taxon>Philodinidae</taxon>
        <taxon>Didymodactylos</taxon>
    </lineage>
</organism>
<comment type="similarity">
    <text evidence="1">Belongs to the UPF0046 family.</text>
</comment>
<dbReference type="GO" id="GO:0043248">
    <property type="term" value="P:proteasome assembly"/>
    <property type="evidence" value="ECO:0007669"/>
    <property type="project" value="InterPro"/>
</dbReference>